<dbReference type="RefSeq" id="WP_352063167.1">
    <property type="nucleotide sequence ID" value="NZ_JBEPAZ010000005.1"/>
</dbReference>
<evidence type="ECO:0000313" key="2">
    <source>
        <dbReference type="Proteomes" id="UP001470023"/>
    </source>
</evidence>
<evidence type="ECO:0008006" key="3">
    <source>
        <dbReference type="Google" id="ProtNLM"/>
    </source>
</evidence>
<evidence type="ECO:0000313" key="1">
    <source>
        <dbReference type="EMBL" id="MER6427764.1"/>
    </source>
</evidence>
<dbReference type="Proteomes" id="UP001470023">
    <property type="component" value="Unassembled WGS sequence"/>
</dbReference>
<name>A0ABV1U213_9ACTN</name>
<dbReference type="SUPFAM" id="SSF54919">
    <property type="entry name" value="Nucleoside diphosphate kinase, NDK"/>
    <property type="match status" value="1"/>
</dbReference>
<proteinExistence type="predicted"/>
<dbReference type="InterPro" id="IPR036850">
    <property type="entry name" value="NDK-like_dom_sf"/>
</dbReference>
<reference evidence="1 2" key="1">
    <citation type="submission" date="2024-06" db="EMBL/GenBank/DDBJ databases">
        <title>The Natural Products Discovery Center: Release of the First 8490 Sequenced Strains for Exploring Actinobacteria Biosynthetic Diversity.</title>
        <authorList>
            <person name="Kalkreuter E."/>
            <person name="Kautsar S.A."/>
            <person name="Yang D."/>
            <person name="Bader C.D."/>
            <person name="Teijaro C.N."/>
            <person name="Fluegel L."/>
            <person name="Davis C.M."/>
            <person name="Simpson J.R."/>
            <person name="Lauterbach L."/>
            <person name="Steele A.D."/>
            <person name="Gui C."/>
            <person name="Meng S."/>
            <person name="Li G."/>
            <person name="Viehrig K."/>
            <person name="Ye F."/>
            <person name="Su P."/>
            <person name="Kiefer A.F."/>
            <person name="Nichols A."/>
            <person name="Cepeda A.J."/>
            <person name="Yan W."/>
            <person name="Fan B."/>
            <person name="Jiang Y."/>
            <person name="Adhikari A."/>
            <person name="Zheng C.-J."/>
            <person name="Schuster L."/>
            <person name="Cowan T.M."/>
            <person name="Smanski M.J."/>
            <person name="Chevrette M.G."/>
            <person name="De Carvalho L.P.S."/>
            <person name="Shen B."/>
        </authorList>
    </citation>
    <scope>NUCLEOTIDE SEQUENCE [LARGE SCALE GENOMIC DNA]</scope>
    <source>
        <strain evidence="1 2">NPDC001166</strain>
    </source>
</reference>
<organism evidence="1 2">
    <name type="scientific">Streptomyces sp. 900105245</name>
    <dbReference type="NCBI Taxonomy" id="3154379"/>
    <lineage>
        <taxon>Bacteria</taxon>
        <taxon>Bacillati</taxon>
        <taxon>Actinomycetota</taxon>
        <taxon>Actinomycetes</taxon>
        <taxon>Kitasatosporales</taxon>
        <taxon>Streptomycetaceae</taxon>
        <taxon>Streptomyces</taxon>
    </lineage>
</organism>
<sequence>MTAPTEDSFLLLKPDALERGLADHAVDAVRRAGLTVTGRVPVQLTESQVAGIYPQVDPDRRPLTAGIIRRYLIGRPAACITVSGRDACARVVEVKTALRRELSDVLYGNLAHSPDTPDQAASQLLVLAGRGPHAVFTPKPGPWRGWSQERIEAALDVWAADAVEVGTRRPTRWSPLPKTGGPGVRVAVPRRWVIAFDDIAAFLARLAGRDDPGFAVRATLAALYDRDGLPLAAPTAADAEALAAQVTEFGLLATPVAGSDGSRRVARSATR</sequence>
<protein>
    <recommendedName>
        <fullName evidence="3">Nucleoside diphosphate kinase</fullName>
    </recommendedName>
</protein>
<accession>A0ABV1U213</accession>
<comment type="caution">
    <text evidence="1">The sequence shown here is derived from an EMBL/GenBank/DDBJ whole genome shotgun (WGS) entry which is preliminary data.</text>
</comment>
<dbReference type="EMBL" id="JBEPAZ010000005">
    <property type="protein sequence ID" value="MER6427764.1"/>
    <property type="molecule type" value="Genomic_DNA"/>
</dbReference>
<gene>
    <name evidence="1" type="ORF">ABT272_08450</name>
</gene>
<keyword evidence="2" id="KW-1185">Reference proteome</keyword>
<dbReference type="Gene3D" id="3.30.70.141">
    <property type="entry name" value="Nucleoside diphosphate kinase-like domain"/>
    <property type="match status" value="1"/>
</dbReference>